<dbReference type="Proteomes" id="UP000504638">
    <property type="component" value="Unplaced"/>
</dbReference>
<dbReference type="OrthoDB" id="3558968at2759"/>
<accession>A0A6G1GCE9</accession>
<evidence type="ECO:0000313" key="2">
    <source>
        <dbReference type="Proteomes" id="UP000504638"/>
    </source>
</evidence>
<dbReference type="EMBL" id="ML975151">
    <property type="protein sequence ID" value="KAF1815704.1"/>
    <property type="molecule type" value="Genomic_DNA"/>
</dbReference>
<keyword evidence="2" id="KW-1185">Reference proteome</keyword>
<name>A0A6G1GCE9_9PEZI</name>
<dbReference type="AlphaFoldDB" id="A0A6G1GCE9"/>
<evidence type="ECO:0000313" key="3">
    <source>
        <dbReference type="RefSeq" id="XP_033537335.1"/>
    </source>
</evidence>
<sequence>MVEPHIERLLRVPNASQRLQSLQETRSLPLNVTVHVASGVSYDHKGPLVFYNDPACPTVPKAYRPRAPRRSGIESEEQYAENVRIFRETADRPEVELKPKGNSMSQRFYLKEVLPHHIKHIKWLEAKYNRKFLFIEDNDPSHGTHSKNNP</sequence>
<reference evidence="3" key="2">
    <citation type="submission" date="2020-04" db="EMBL/GenBank/DDBJ databases">
        <authorList>
            <consortium name="NCBI Genome Project"/>
        </authorList>
    </citation>
    <scope>NUCLEOTIDE SEQUENCE</scope>
    <source>
        <strain evidence="3">CBS 781.70</strain>
    </source>
</reference>
<dbReference type="RefSeq" id="XP_033537335.1">
    <property type="nucleotide sequence ID" value="XM_033678780.1"/>
</dbReference>
<reference evidence="1 3" key="1">
    <citation type="submission" date="2020-01" db="EMBL/GenBank/DDBJ databases">
        <authorList>
            <consortium name="DOE Joint Genome Institute"/>
            <person name="Haridas S."/>
            <person name="Albert R."/>
            <person name="Binder M."/>
            <person name="Bloem J."/>
            <person name="Labutti K."/>
            <person name="Salamov A."/>
            <person name="Andreopoulos B."/>
            <person name="Baker S.E."/>
            <person name="Barry K."/>
            <person name="Bills G."/>
            <person name="Bluhm B.H."/>
            <person name="Cannon C."/>
            <person name="Castanera R."/>
            <person name="Culley D.E."/>
            <person name="Daum C."/>
            <person name="Ezra D."/>
            <person name="Gonzalez J.B."/>
            <person name="Henrissat B."/>
            <person name="Kuo A."/>
            <person name="Liang C."/>
            <person name="Lipzen A."/>
            <person name="Lutzoni F."/>
            <person name="Magnuson J."/>
            <person name="Mondo S."/>
            <person name="Nolan M."/>
            <person name="Ohm R."/>
            <person name="Pangilinan J."/>
            <person name="Park H.-J."/>
            <person name="Ramirez L."/>
            <person name="Alfaro M."/>
            <person name="Sun H."/>
            <person name="Tritt A."/>
            <person name="Yoshinaga Y."/>
            <person name="Zwiers L.-H."/>
            <person name="Turgeon B.G."/>
            <person name="Goodwin S.B."/>
            <person name="Spatafora J.W."/>
            <person name="Crous P.W."/>
            <person name="Grigoriev I.V."/>
        </authorList>
    </citation>
    <scope>NUCLEOTIDE SEQUENCE</scope>
    <source>
        <strain evidence="1 3">CBS 781.70</strain>
    </source>
</reference>
<organism evidence="1">
    <name type="scientific">Eremomyces bilateralis CBS 781.70</name>
    <dbReference type="NCBI Taxonomy" id="1392243"/>
    <lineage>
        <taxon>Eukaryota</taxon>
        <taxon>Fungi</taxon>
        <taxon>Dikarya</taxon>
        <taxon>Ascomycota</taxon>
        <taxon>Pezizomycotina</taxon>
        <taxon>Dothideomycetes</taxon>
        <taxon>Dothideomycetes incertae sedis</taxon>
        <taxon>Eremomycetales</taxon>
        <taxon>Eremomycetaceae</taxon>
        <taxon>Eremomyces</taxon>
    </lineage>
</organism>
<evidence type="ECO:0000313" key="1">
    <source>
        <dbReference type="EMBL" id="KAF1815704.1"/>
    </source>
</evidence>
<feature type="non-terminal residue" evidence="1">
    <location>
        <position position="150"/>
    </location>
</feature>
<proteinExistence type="predicted"/>
<gene>
    <name evidence="1 3" type="ORF">P152DRAFT_455420</name>
</gene>
<reference evidence="3" key="3">
    <citation type="submission" date="2025-04" db="UniProtKB">
        <authorList>
            <consortium name="RefSeq"/>
        </authorList>
    </citation>
    <scope>IDENTIFICATION</scope>
    <source>
        <strain evidence="3">CBS 781.70</strain>
    </source>
</reference>
<dbReference type="GeneID" id="54419350"/>
<protein>
    <submittedName>
        <fullName evidence="1 3">Uncharacterized protein</fullName>
    </submittedName>
</protein>